<dbReference type="AlphaFoldDB" id="A0A6C2CBS3"/>
<protein>
    <submittedName>
        <fullName evidence="1">Uncharacterized protein</fullName>
    </submittedName>
</protein>
<sequence length="145" mass="15595">MNEQTLRYWKRTYSALAGRRGYGPCYTFSEVLVLLVTKRLVEQLGVDVSKLEPIAVALFEACKSSVLLLSGADHTVYVDVACMAIVPGNSSEKSAGGVRIELSLPDLARELRARILDSLGDDEAAQMSLALGPTAIGSPPKQKQA</sequence>
<comment type="caution">
    <text evidence="1">The sequence shown here is derived from an EMBL/GenBank/DDBJ whole genome shotgun (WGS) entry which is preliminary data.</text>
</comment>
<dbReference type="EMBL" id="SDKK01000047">
    <property type="protein sequence ID" value="TYC50929.1"/>
    <property type="molecule type" value="Genomic_DNA"/>
</dbReference>
<reference evidence="1 2" key="1">
    <citation type="submission" date="2019-01" db="EMBL/GenBank/DDBJ databases">
        <title>Zoogloea oleivorans genome sequencing and assembly.</title>
        <authorList>
            <person name="Tancsics A."/>
            <person name="Farkas M."/>
            <person name="Kriszt B."/>
            <person name="Maroti G."/>
            <person name="Horvath B."/>
        </authorList>
    </citation>
    <scope>NUCLEOTIDE SEQUENCE [LARGE SCALE GENOMIC DNA]</scope>
    <source>
        <strain evidence="1 2">Buc</strain>
    </source>
</reference>
<proteinExistence type="predicted"/>
<dbReference type="OrthoDB" id="7209837at2"/>
<accession>A0A6C2CBS3</accession>
<organism evidence="1 2">
    <name type="scientific">Zoogloea oleivorans</name>
    <dbReference type="NCBI Taxonomy" id="1552750"/>
    <lineage>
        <taxon>Bacteria</taxon>
        <taxon>Pseudomonadati</taxon>
        <taxon>Pseudomonadota</taxon>
        <taxon>Betaproteobacteria</taxon>
        <taxon>Rhodocyclales</taxon>
        <taxon>Zoogloeaceae</taxon>
        <taxon>Zoogloea</taxon>
    </lineage>
</organism>
<name>A0A6C2CBS3_9RHOO</name>
<gene>
    <name evidence="1" type="ORF">ETQ85_24875</name>
</gene>
<evidence type="ECO:0000313" key="1">
    <source>
        <dbReference type="EMBL" id="TYC50929.1"/>
    </source>
</evidence>
<dbReference type="Proteomes" id="UP000389128">
    <property type="component" value="Unassembled WGS sequence"/>
</dbReference>
<evidence type="ECO:0000313" key="2">
    <source>
        <dbReference type="Proteomes" id="UP000389128"/>
    </source>
</evidence>
<keyword evidence="2" id="KW-1185">Reference proteome</keyword>